<reference evidence="2" key="1">
    <citation type="journal article" date="2020" name="Cell">
        <title>Large-Scale Comparative Analyses of Tick Genomes Elucidate Their Genetic Diversity and Vector Capacities.</title>
        <authorList>
            <consortium name="Tick Genome and Microbiome Consortium (TIGMIC)"/>
            <person name="Jia N."/>
            <person name="Wang J."/>
            <person name="Shi W."/>
            <person name="Du L."/>
            <person name="Sun Y."/>
            <person name="Zhan W."/>
            <person name="Jiang J.F."/>
            <person name="Wang Q."/>
            <person name="Zhang B."/>
            <person name="Ji P."/>
            <person name="Bell-Sakyi L."/>
            <person name="Cui X.M."/>
            <person name="Yuan T.T."/>
            <person name="Jiang B.G."/>
            <person name="Yang W.F."/>
            <person name="Lam T.T."/>
            <person name="Chang Q.C."/>
            <person name="Ding S.J."/>
            <person name="Wang X.J."/>
            <person name="Zhu J.G."/>
            <person name="Ruan X.D."/>
            <person name="Zhao L."/>
            <person name="Wei J.T."/>
            <person name="Ye R.Z."/>
            <person name="Que T.C."/>
            <person name="Du C.H."/>
            <person name="Zhou Y.H."/>
            <person name="Cheng J.X."/>
            <person name="Dai P.F."/>
            <person name="Guo W.B."/>
            <person name="Han X.H."/>
            <person name="Huang E.J."/>
            <person name="Li L.F."/>
            <person name="Wei W."/>
            <person name="Gao Y.C."/>
            <person name="Liu J.Z."/>
            <person name="Shao H.Z."/>
            <person name="Wang X."/>
            <person name="Wang C.C."/>
            <person name="Yang T.C."/>
            <person name="Huo Q.B."/>
            <person name="Li W."/>
            <person name="Chen H.Y."/>
            <person name="Chen S.E."/>
            <person name="Zhou L.G."/>
            <person name="Ni X.B."/>
            <person name="Tian J.H."/>
            <person name="Sheng Y."/>
            <person name="Liu T."/>
            <person name="Pan Y.S."/>
            <person name="Xia L.Y."/>
            <person name="Li J."/>
            <person name="Zhao F."/>
            <person name="Cao W.C."/>
        </authorList>
    </citation>
    <scope>NUCLEOTIDE SEQUENCE</scope>
    <source>
        <strain evidence="2">Rsan-2018</strain>
    </source>
</reference>
<gene>
    <name evidence="2" type="ORF">HPB52_019187</name>
</gene>
<keyword evidence="1" id="KW-0472">Membrane</keyword>
<comment type="caution">
    <text evidence="2">The sequence shown here is derived from an EMBL/GenBank/DDBJ whole genome shotgun (WGS) entry which is preliminary data.</text>
</comment>
<dbReference type="VEuPathDB" id="VectorBase:RSAN_045839"/>
<dbReference type="Proteomes" id="UP000821837">
    <property type="component" value="Chromosome 5"/>
</dbReference>
<sequence>MRSGSPKHHRHPDPSPRIIDPVSEERHCQGSDVAFYVGSLLVMATLVVMLCAPAYIIGKQFAVDSYTFITGGNPVTLLCFFGATFDGPWPTKLCSHLVYCGAIMGTGEDWLQLDARPGARRAFSTFLALKDTGEDYSLRQPRLVIGVREPPTTLGATDTTDSWPLAFAEQGKAQDLARRAANWLSNRRLDGLAFLEQRLDPGRIDAYVTILKEIRTAFSGKLLLLFSIFWLYDMDNRVKSLFLERRIKELIKLTDFTLLETHVPPHKEGECVTFLPNSFSRTPESNRKTFTMNAVLAWMDRAASQVDQGSVCFTLTLAVMRFLLPLEHTGFGETCQDFYPVSYMQASTLEPPRRILKRNVGLGGLCCATSKHLGYYAVPERFRHHCRLWENVRFDSSSAANYAEVPGKGGMSYHRLEAYDNVASLDIKLESILSQFSRLCVALVHVDFDDYLGVCGHSQGPFARLASAREVLRRFSVTAQFYVDLKRRRRRR</sequence>
<protein>
    <submittedName>
        <fullName evidence="2">Uncharacterized protein</fullName>
    </submittedName>
</protein>
<accession>A0A9D4SUQ8</accession>
<evidence type="ECO:0000313" key="2">
    <source>
        <dbReference type="EMBL" id="KAH7952134.1"/>
    </source>
</evidence>
<evidence type="ECO:0000313" key="3">
    <source>
        <dbReference type="Proteomes" id="UP000821837"/>
    </source>
</evidence>
<evidence type="ECO:0000256" key="1">
    <source>
        <dbReference type="SAM" id="Phobius"/>
    </source>
</evidence>
<dbReference type="AlphaFoldDB" id="A0A9D4SUQ8"/>
<keyword evidence="3" id="KW-1185">Reference proteome</keyword>
<name>A0A9D4SUQ8_RHISA</name>
<keyword evidence="1" id="KW-0812">Transmembrane</keyword>
<organism evidence="2 3">
    <name type="scientific">Rhipicephalus sanguineus</name>
    <name type="common">Brown dog tick</name>
    <name type="synonym">Ixodes sanguineus</name>
    <dbReference type="NCBI Taxonomy" id="34632"/>
    <lineage>
        <taxon>Eukaryota</taxon>
        <taxon>Metazoa</taxon>
        <taxon>Ecdysozoa</taxon>
        <taxon>Arthropoda</taxon>
        <taxon>Chelicerata</taxon>
        <taxon>Arachnida</taxon>
        <taxon>Acari</taxon>
        <taxon>Parasitiformes</taxon>
        <taxon>Ixodida</taxon>
        <taxon>Ixodoidea</taxon>
        <taxon>Ixodidae</taxon>
        <taxon>Rhipicephalinae</taxon>
        <taxon>Rhipicephalus</taxon>
        <taxon>Rhipicephalus</taxon>
    </lineage>
</organism>
<dbReference type="VEuPathDB" id="VectorBase:RSAN_037088"/>
<reference evidence="2" key="2">
    <citation type="submission" date="2021-09" db="EMBL/GenBank/DDBJ databases">
        <authorList>
            <person name="Jia N."/>
            <person name="Wang J."/>
            <person name="Shi W."/>
            <person name="Du L."/>
            <person name="Sun Y."/>
            <person name="Zhan W."/>
            <person name="Jiang J."/>
            <person name="Wang Q."/>
            <person name="Zhang B."/>
            <person name="Ji P."/>
            <person name="Sakyi L.B."/>
            <person name="Cui X."/>
            <person name="Yuan T."/>
            <person name="Jiang B."/>
            <person name="Yang W."/>
            <person name="Lam T.T.-Y."/>
            <person name="Chang Q."/>
            <person name="Ding S."/>
            <person name="Wang X."/>
            <person name="Zhu J."/>
            <person name="Ruan X."/>
            <person name="Zhao L."/>
            <person name="Wei J."/>
            <person name="Que T."/>
            <person name="Du C."/>
            <person name="Cheng J."/>
            <person name="Dai P."/>
            <person name="Han X."/>
            <person name="Huang E."/>
            <person name="Gao Y."/>
            <person name="Liu J."/>
            <person name="Shao H."/>
            <person name="Ye R."/>
            <person name="Li L."/>
            <person name="Wei W."/>
            <person name="Wang X."/>
            <person name="Wang C."/>
            <person name="Huo Q."/>
            <person name="Li W."/>
            <person name="Guo W."/>
            <person name="Chen H."/>
            <person name="Chen S."/>
            <person name="Zhou L."/>
            <person name="Zhou L."/>
            <person name="Ni X."/>
            <person name="Tian J."/>
            <person name="Zhou Y."/>
            <person name="Sheng Y."/>
            <person name="Liu T."/>
            <person name="Pan Y."/>
            <person name="Xia L."/>
            <person name="Li J."/>
            <person name="Zhao F."/>
            <person name="Cao W."/>
        </authorList>
    </citation>
    <scope>NUCLEOTIDE SEQUENCE</scope>
    <source>
        <strain evidence="2">Rsan-2018</strain>
        <tissue evidence="2">Larvae</tissue>
    </source>
</reference>
<proteinExistence type="predicted"/>
<feature type="transmembrane region" description="Helical" evidence="1">
    <location>
        <begin position="33"/>
        <end position="56"/>
    </location>
</feature>
<keyword evidence="1" id="KW-1133">Transmembrane helix</keyword>
<dbReference type="EMBL" id="JABSTV010001251">
    <property type="protein sequence ID" value="KAH7952134.1"/>
    <property type="molecule type" value="Genomic_DNA"/>
</dbReference>